<keyword evidence="4" id="KW-1185">Reference proteome</keyword>
<accession>Q23RG0</accession>
<keyword evidence="2" id="KW-0472">Membrane</keyword>
<feature type="region of interest" description="Disordered" evidence="1">
    <location>
        <begin position="274"/>
        <end position="318"/>
    </location>
</feature>
<feature type="transmembrane region" description="Helical" evidence="2">
    <location>
        <begin position="531"/>
        <end position="552"/>
    </location>
</feature>
<feature type="region of interest" description="Disordered" evidence="1">
    <location>
        <begin position="436"/>
        <end position="483"/>
    </location>
</feature>
<proteinExistence type="predicted"/>
<dbReference type="Proteomes" id="UP000009168">
    <property type="component" value="Unassembled WGS sequence"/>
</dbReference>
<dbReference type="HOGENOM" id="CLU_420661_0_0_1"/>
<name>Q23RG0_TETTS</name>
<gene>
    <name evidence="3" type="ORF">TTHERM_00388290</name>
</gene>
<dbReference type="RefSeq" id="XP_001019333.2">
    <property type="nucleotide sequence ID" value="XM_001019333.2"/>
</dbReference>
<dbReference type="InParanoid" id="Q23RG0"/>
<keyword evidence="2 3" id="KW-0812">Transmembrane</keyword>
<dbReference type="KEGG" id="tet:TTHERM_00388290"/>
<sequence length="657" mass="76472">MDIIAMGSLGSKKLITHLVLVLVAIIVERIAQVVYYLLVIRVYEIQKNIQSNLNLTQHIIFRALFLDIFIFLKSNYQIKNQTSGQLLPCVSHRTFVSYQTQNIHSYFSTFACLFFQSHGMIYWGSSDPILIISMVVHFICLAISNTTTYVQESNIKFVQIFTKNILYIISFIGFWCLTSNISRPRFLVAHMFACIIILIIIYVLYTSTQVQPADIQVINQKQNLEGRQNIQKNNEILIKNGEINKQQAGIDNKNQNLDSQPQNRFQVQNQDISSINNNPEQSKQQINKQFQQSSKKQEDKDTYETHTPQQMTHNASDLTKNIHIPQANTAEKISLNNNINQIEDIHIEQFDQNVTQNKHIQNTDFNITENNHTHLNSGRDALQSKINSNMDYMSHKGLIGYGFKEHLPTEGENNDYVIKFDDDSQNTQKIKQLASLETPKQSKYQDQQPSIQVHQPTEIPTQNDQNYNKNTQKSHDQINQDPKSQNQEFLKPIEVQHNENLLIQHEPQIVSKMSIEEEKEVTLKNTKKDIILYHIQNILGFVICGFFMCMNYEKDFFVMGKKYLNKPLSSFKIINIVFLFTFEISFNSFHFFPALRVISIICGCFYLLIEIQYLIKFDYKSTFIYEIIKKFGKKQPQKKNQQANQIAQNVYELPIKV</sequence>
<reference evidence="4" key="1">
    <citation type="journal article" date="2006" name="PLoS Biol.">
        <title>Macronuclear genome sequence of the ciliate Tetrahymena thermophila, a model eukaryote.</title>
        <authorList>
            <person name="Eisen J.A."/>
            <person name="Coyne R.S."/>
            <person name="Wu M."/>
            <person name="Wu D."/>
            <person name="Thiagarajan M."/>
            <person name="Wortman J.R."/>
            <person name="Badger J.H."/>
            <person name="Ren Q."/>
            <person name="Amedeo P."/>
            <person name="Jones K.M."/>
            <person name="Tallon L.J."/>
            <person name="Delcher A.L."/>
            <person name="Salzberg S.L."/>
            <person name="Silva J.C."/>
            <person name="Haas B.J."/>
            <person name="Majoros W.H."/>
            <person name="Farzad M."/>
            <person name="Carlton J.M."/>
            <person name="Smith R.K. Jr."/>
            <person name="Garg J."/>
            <person name="Pearlman R.E."/>
            <person name="Karrer K.M."/>
            <person name="Sun L."/>
            <person name="Manning G."/>
            <person name="Elde N.C."/>
            <person name="Turkewitz A.P."/>
            <person name="Asai D.J."/>
            <person name="Wilkes D.E."/>
            <person name="Wang Y."/>
            <person name="Cai H."/>
            <person name="Collins K."/>
            <person name="Stewart B.A."/>
            <person name="Lee S.R."/>
            <person name="Wilamowska K."/>
            <person name="Weinberg Z."/>
            <person name="Ruzzo W.L."/>
            <person name="Wloga D."/>
            <person name="Gaertig J."/>
            <person name="Frankel J."/>
            <person name="Tsao C.-C."/>
            <person name="Gorovsky M.A."/>
            <person name="Keeling P.J."/>
            <person name="Waller R.F."/>
            <person name="Patron N.J."/>
            <person name="Cherry J.M."/>
            <person name="Stover N.A."/>
            <person name="Krieger C.J."/>
            <person name="del Toro C."/>
            <person name="Ryder H.F."/>
            <person name="Williamson S.C."/>
            <person name="Barbeau R.A."/>
            <person name="Hamilton E.P."/>
            <person name="Orias E."/>
        </authorList>
    </citation>
    <scope>NUCLEOTIDE SEQUENCE [LARGE SCALE GENOMIC DNA]</scope>
    <source>
        <strain evidence="4">SB210</strain>
    </source>
</reference>
<feature type="transmembrane region" description="Helical" evidence="2">
    <location>
        <begin position="597"/>
        <end position="615"/>
    </location>
</feature>
<feature type="compositionally biased region" description="Polar residues" evidence="1">
    <location>
        <begin position="305"/>
        <end position="318"/>
    </location>
</feature>
<feature type="compositionally biased region" description="Polar residues" evidence="1">
    <location>
        <begin position="438"/>
        <end position="472"/>
    </location>
</feature>
<feature type="transmembrane region" description="Helical" evidence="2">
    <location>
        <begin position="103"/>
        <end position="123"/>
    </location>
</feature>
<feature type="transmembrane region" description="Helical" evidence="2">
    <location>
        <begin position="14"/>
        <end position="38"/>
    </location>
</feature>
<feature type="transmembrane region" description="Helical" evidence="2">
    <location>
        <begin position="573"/>
        <end position="591"/>
    </location>
</feature>
<feature type="transmembrane region" description="Helical" evidence="2">
    <location>
        <begin position="130"/>
        <end position="151"/>
    </location>
</feature>
<evidence type="ECO:0000256" key="2">
    <source>
        <dbReference type="SAM" id="Phobius"/>
    </source>
</evidence>
<feature type="transmembrane region" description="Helical" evidence="2">
    <location>
        <begin position="186"/>
        <end position="205"/>
    </location>
</feature>
<evidence type="ECO:0000313" key="4">
    <source>
        <dbReference type="Proteomes" id="UP000009168"/>
    </source>
</evidence>
<organism evidence="3 4">
    <name type="scientific">Tetrahymena thermophila (strain SB210)</name>
    <dbReference type="NCBI Taxonomy" id="312017"/>
    <lineage>
        <taxon>Eukaryota</taxon>
        <taxon>Sar</taxon>
        <taxon>Alveolata</taxon>
        <taxon>Ciliophora</taxon>
        <taxon>Intramacronucleata</taxon>
        <taxon>Oligohymenophorea</taxon>
        <taxon>Hymenostomatida</taxon>
        <taxon>Tetrahymenina</taxon>
        <taxon>Tetrahymenidae</taxon>
        <taxon>Tetrahymena</taxon>
    </lineage>
</organism>
<feature type="transmembrane region" description="Helical" evidence="2">
    <location>
        <begin position="157"/>
        <end position="177"/>
    </location>
</feature>
<feature type="compositionally biased region" description="Low complexity" evidence="1">
    <location>
        <begin position="281"/>
        <end position="294"/>
    </location>
</feature>
<dbReference type="GeneID" id="7838814"/>
<protein>
    <submittedName>
        <fullName evidence="3">Transmembrane protein, putative</fullName>
    </submittedName>
</protein>
<feature type="compositionally biased region" description="Basic and acidic residues" evidence="1">
    <location>
        <begin position="295"/>
        <end position="304"/>
    </location>
</feature>
<evidence type="ECO:0000256" key="1">
    <source>
        <dbReference type="SAM" id="MobiDB-lite"/>
    </source>
</evidence>
<evidence type="ECO:0000313" key="3">
    <source>
        <dbReference type="EMBL" id="EAR99088.2"/>
    </source>
</evidence>
<dbReference type="AlphaFoldDB" id="Q23RG0"/>
<dbReference type="EMBL" id="GG662644">
    <property type="protein sequence ID" value="EAR99088.2"/>
    <property type="molecule type" value="Genomic_DNA"/>
</dbReference>
<keyword evidence="2" id="KW-1133">Transmembrane helix</keyword>